<keyword evidence="11" id="KW-1185">Reference proteome</keyword>
<evidence type="ECO:0000313" key="10">
    <source>
        <dbReference type="EMBL" id="MEZ0164180.1"/>
    </source>
</evidence>
<dbReference type="Gene3D" id="1.20.1440.120">
    <property type="entry name" value="Recombination protein O, C-terminal domain"/>
    <property type="match status" value="1"/>
</dbReference>
<dbReference type="InterPro" id="IPR022572">
    <property type="entry name" value="DNA_rep/recomb_RecO_N"/>
</dbReference>
<organism evidence="10 11">
    <name type="scientific">Kineococcus halophytocola</name>
    <dbReference type="NCBI Taxonomy" id="3234027"/>
    <lineage>
        <taxon>Bacteria</taxon>
        <taxon>Bacillati</taxon>
        <taxon>Actinomycetota</taxon>
        <taxon>Actinomycetes</taxon>
        <taxon>Kineosporiales</taxon>
        <taxon>Kineosporiaceae</taxon>
        <taxon>Kineococcus</taxon>
    </lineage>
</organism>
<comment type="similarity">
    <text evidence="2 8">Belongs to the RecO family.</text>
</comment>
<evidence type="ECO:0000256" key="6">
    <source>
        <dbReference type="ARBA" id="ARBA00023204"/>
    </source>
</evidence>
<evidence type="ECO:0000256" key="5">
    <source>
        <dbReference type="ARBA" id="ARBA00023172"/>
    </source>
</evidence>
<dbReference type="SUPFAM" id="SSF50249">
    <property type="entry name" value="Nucleic acid-binding proteins"/>
    <property type="match status" value="1"/>
</dbReference>
<evidence type="ECO:0000256" key="4">
    <source>
        <dbReference type="ARBA" id="ARBA00022763"/>
    </source>
</evidence>
<dbReference type="NCBIfam" id="TIGR00613">
    <property type="entry name" value="reco"/>
    <property type="match status" value="1"/>
</dbReference>
<evidence type="ECO:0000256" key="2">
    <source>
        <dbReference type="ARBA" id="ARBA00007452"/>
    </source>
</evidence>
<dbReference type="HAMAP" id="MF_00201">
    <property type="entry name" value="RecO"/>
    <property type="match status" value="1"/>
</dbReference>
<dbReference type="Pfam" id="PF02565">
    <property type="entry name" value="RecO_C"/>
    <property type="match status" value="1"/>
</dbReference>
<reference evidence="10 11" key="1">
    <citation type="submission" date="2024-07" db="EMBL/GenBank/DDBJ databases">
        <authorList>
            <person name="Thanompreechachai J."/>
            <person name="Duangmal K."/>
        </authorList>
    </citation>
    <scope>NUCLEOTIDE SEQUENCE [LARGE SCALE GENOMIC DNA]</scope>
    <source>
        <strain evidence="10 11">LSe6-4</strain>
    </source>
</reference>
<evidence type="ECO:0000256" key="1">
    <source>
        <dbReference type="ARBA" id="ARBA00003065"/>
    </source>
</evidence>
<dbReference type="PANTHER" id="PTHR33991:SF1">
    <property type="entry name" value="DNA REPAIR PROTEIN RECO"/>
    <property type="match status" value="1"/>
</dbReference>
<evidence type="ECO:0000256" key="7">
    <source>
        <dbReference type="ARBA" id="ARBA00033409"/>
    </source>
</evidence>
<dbReference type="InterPro" id="IPR037278">
    <property type="entry name" value="ARFGAP/RecO"/>
</dbReference>
<dbReference type="EMBL" id="JBGFTU010000005">
    <property type="protein sequence ID" value="MEZ0164180.1"/>
    <property type="molecule type" value="Genomic_DNA"/>
</dbReference>
<evidence type="ECO:0000259" key="9">
    <source>
        <dbReference type="Pfam" id="PF11967"/>
    </source>
</evidence>
<keyword evidence="6 8" id="KW-0234">DNA repair</keyword>
<name>A0ABV4H130_9ACTN</name>
<dbReference type="Gene3D" id="2.40.50.140">
    <property type="entry name" value="Nucleic acid-binding proteins"/>
    <property type="match status" value="1"/>
</dbReference>
<comment type="function">
    <text evidence="1 8">Involved in DNA repair and RecF pathway recombination.</text>
</comment>
<evidence type="ECO:0000256" key="8">
    <source>
        <dbReference type="HAMAP-Rule" id="MF_00201"/>
    </source>
</evidence>
<accession>A0ABV4H130</accession>
<dbReference type="Pfam" id="PF11967">
    <property type="entry name" value="RecO_N"/>
    <property type="match status" value="1"/>
</dbReference>
<protein>
    <recommendedName>
        <fullName evidence="3 8">DNA repair protein RecO</fullName>
    </recommendedName>
    <alternativeName>
        <fullName evidence="7 8">Recombination protein O</fullName>
    </alternativeName>
</protein>
<dbReference type="InterPro" id="IPR012340">
    <property type="entry name" value="NA-bd_OB-fold"/>
</dbReference>
<dbReference type="SUPFAM" id="SSF57863">
    <property type="entry name" value="ArfGap/RecO-like zinc finger"/>
    <property type="match status" value="1"/>
</dbReference>
<keyword evidence="5 8" id="KW-0233">DNA recombination</keyword>
<proteinExistence type="inferred from homology"/>
<evidence type="ECO:0000313" key="11">
    <source>
        <dbReference type="Proteomes" id="UP001565927"/>
    </source>
</evidence>
<dbReference type="RefSeq" id="WP_370440593.1">
    <property type="nucleotide sequence ID" value="NZ_JBGFTU010000005.1"/>
</dbReference>
<dbReference type="PANTHER" id="PTHR33991">
    <property type="entry name" value="DNA REPAIR PROTEIN RECO"/>
    <property type="match status" value="1"/>
</dbReference>
<gene>
    <name evidence="8 10" type="primary">recO</name>
    <name evidence="10" type="ORF">AB2L27_05285</name>
</gene>
<sequence>MGGAKSYRDEAVVLRATKLGEADRIVTLLTRHHGRVRAVAKGVRRTSSRFGARLEPFTCVDVQLHRGRSLDTVTQVDVLAPYGQVLAADYGLYTVGHALVETAERFTEVERENATQQYLLLVGALRTLSRREHPAPLVLDAFLLRSLAVAGYAASFVDCARCGDPGPHTAFNVAAGGAVCAACRPPGSAAPDPQTLGLLAALLSGEWALAEDAEERCRREGSGLVAAFLQWHLERGIRSLRHVERPLEVPEAVQAR</sequence>
<dbReference type="Proteomes" id="UP001565927">
    <property type="component" value="Unassembled WGS sequence"/>
</dbReference>
<evidence type="ECO:0000256" key="3">
    <source>
        <dbReference type="ARBA" id="ARBA00021310"/>
    </source>
</evidence>
<feature type="domain" description="DNA replication/recombination mediator RecO N-terminal" evidence="9">
    <location>
        <begin position="7"/>
        <end position="82"/>
    </location>
</feature>
<dbReference type="InterPro" id="IPR042242">
    <property type="entry name" value="RecO_C"/>
</dbReference>
<keyword evidence="4 8" id="KW-0227">DNA damage</keyword>
<comment type="caution">
    <text evidence="10">The sequence shown here is derived from an EMBL/GenBank/DDBJ whole genome shotgun (WGS) entry which is preliminary data.</text>
</comment>
<dbReference type="InterPro" id="IPR003717">
    <property type="entry name" value="RecO"/>
</dbReference>